<feature type="region of interest" description="Disordered" evidence="1">
    <location>
        <begin position="25"/>
        <end position="44"/>
    </location>
</feature>
<accession>A0A5B7GWE5</accession>
<dbReference type="EMBL" id="VSRR010018304">
    <property type="protein sequence ID" value="MPC61218.1"/>
    <property type="molecule type" value="Genomic_DNA"/>
</dbReference>
<evidence type="ECO:0000256" key="1">
    <source>
        <dbReference type="SAM" id="MobiDB-lite"/>
    </source>
</evidence>
<name>A0A5B7GWE5_PORTR</name>
<keyword evidence="3" id="KW-1185">Reference proteome</keyword>
<organism evidence="2 3">
    <name type="scientific">Portunus trituberculatus</name>
    <name type="common">Swimming crab</name>
    <name type="synonym">Neptunus trituberculatus</name>
    <dbReference type="NCBI Taxonomy" id="210409"/>
    <lineage>
        <taxon>Eukaryota</taxon>
        <taxon>Metazoa</taxon>
        <taxon>Ecdysozoa</taxon>
        <taxon>Arthropoda</taxon>
        <taxon>Crustacea</taxon>
        <taxon>Multicrustacea</taxon>
        <taxon>Malacostraca</taxon>
        <taxon>Eumalacostraca</taxon>
        <taxon>Eucarida</taxon>
        <taxon>Decapoda</taxon>
        <taxon>Pleocyemata</taxon>
        <taxon>Brachyura</taxon>
        <taxon>Eubrachyura</taxon>
        <taxon>Portunoidea</taxon>
        <taxon>Portunidae</taxon>
        <taxon>Portuninae</taxon>
        <taxon>Portunus</taxon>
    </lineage>
</organism>
<dbReference type="AlphaFoldDB" id="A0A5B7GWE5"/>
<proteinExistence type="predicted"/>
<evidence type="ECO:0000313" key="3">
    <source>
        <dbReference type="Proteomes" id="UP000324222"/>
    </source>
</evidence>
<reference evidence="2 3" key="1">
    <citation type="submission" date="2019-05" db="EMBL/GenBank/DDBJ databases">
        <title>Another draft genome of Portunus trituberculatus and its Hox gene families provides insights of decapod evolution.</title>
        <authorList>
            <person name="Jeong J.-H."/>
            <person name="Song I."/>
            <person name="Kim S."/>
            <person name="Choi T."/>
            <person name="Kim D."/>
            <person name="Ryu S."/>
            <person name="Kim W."/>
        </authorList>
    </citation>
    <scope>NUCLEOTIDE SEQUENCE [LARGE SCALE GENOMIC DNA]</scope>
    <source>
        <tissue evidence="2">Muscle</tissue>
    </source>
</reference>
<feature type="compositionally biased region" description="Polar residues" evidence="1">
    <location>
        <begin position="80"/>
        <end position="97"/>
    </location>
</feature>
<comment type="caution">
    <text evidence="2">The sequence shown here is derived from an EMBL/GenBank/DDBJ whole genome shotgun (WGS) entry which is preliminary data.</text>
</comment>
<evidence type="ECO:0000313" key="2">
    <source>
        <dbReference type="EMBL" id="MPC61218.1"/>
    </source>
</evidence>
<gene>
    <name evidence="2" type="ORF">E2C01_055285</name>
</gene>
<sequence>MVAVGIAVCLGSRVTKAEWGVACGGGRPRHTQAKEETDGVSNTCSTKRVRSGFGRVWSGRGGAGRGGWWRDASREPDKSTAWSQGTTGGSIAQTPATNRRKRPVNSPPPK</sequence>
<dbReference type="Proteomes" id="UP000324222">
    <property type="component" value="Unassembled WGS sequence"/>
</dbReference>
<protein>
    <submittedName>
        <fullName evidence="2">Uncharacterized protein</fullName>
    </submittedName>
</protein>
<feature type="region of interest" description="Disordered" evidence="1">
    <location>
        <begin position="55"/>
        <end position="110"/>
    </location>
</feature>